<reference evidence="9" key="1">
    <citation type="submission" date="2023-03" db="EMBL/GenBank/DDBJ databases">
        <title>Andean soil-derived lignocellulolytic bacterial consortium as a source of novel taxa and putative plastic-active enzymes.</title>
        <authorList>
            <person name="Diaz-Garcia L."/>
            <person name="Chuvochina M."/>
            <person name="Feuerriegel G."/>
            <person name="Bunk B."/>
            <person name="Sproer C."/>
            <person name="Streit W.R."/>
            <person name="Rodriguez L.M."/>
            <person name="Overmann J."/>
            <person name="Jimenez D.J."/>
        </authorList>
    </citation>
    <scope>NUCLEOTIDE SEQUENCE</scope>
    <source>
        <strain evidence="9">MAG 3858</strain>
    </source>
</reference>
<dbReference type="SUPFAM" id="SSF49464">
    <property type="entry name" value="Carboxypeptidase regulatory domain-like"/>
    <property type="match status" value="1"/>
</dbReference>
<dbReference type="InterPro" id="IPR008969">
    <property type="entry name" value="CarboxyPept-like_regulatory"/>
</dbReference>
<dbReference type="SUPFAM" id="SSF56935">
    <property type="entry name" value="Porins"/>
    <property type="match status" value="1"/>
</dbReference>
<dbReference type="EMBL" id="CP119313">
    <property type="protein sequence ID" value="WEK19021.1"/>
    <property type="molecule type" value="Genomic_DNA"/>
</dbReference>
<dbReference type="Gene3D" id="2.170.130.10">
    <property type="entry name" value="TonB-dependent receptor, plug domain"/>
    <property type="match status" value="1"/>
</dbReference>
<dbReference type="InterPro" id="IPR023997">
    <property type="entry name" value="TonB-dep_OMP_SusC/RagA_CS"/>
</dbReference>
<dbReference type="Gene3D" id="2.60.40.1120">
    <property type="entry name" value="Carboxypeptidase-like, regulatory domain"/>
    <property type="match status" value="1"/>
</dbReference>
<name>A0AAJ6B709_9SPHI</name>
<dbReference type="Pfam" id="PF07715">
    <property type="entry name" value="Plug"/>
    <property type="match status" value="1"/>
</dbReference>
<comment type="subcellular location">
    <subcellularLocation>
        <location evidence="1 7">Cell outer membrane</location>
        <topology evidence="1 7">Multi-pass membrane protein</topology>
    </subcellularLocation>
</comment>
<dbReference type="InterPro" id="IPR036942">
    <property type="entry name" value="Beta-barrel_TonB_sf"/>
</dbReference>
<evidence type="ECO:0000256" key="3">
    <source>
        <dbReference type="ARBA" id="ARBA00022452"/>
    </source>
</evidence>
<dbReference type="InterPro" id="IPR037066">
    <property type="entry name" value="Plug_dom_sf"/>
</dbReference>
<feature type="domain" description="TonB-dependent receptor plug" evidence="8">
    <location>
        <begin position="213"/>
        <end position="336"/>
    </location>
</feature>
<evidence type="ECO:0000256" key="2">
    <source>
        <dbReference type="ARBA" id="ARBA00022448"/>
    </source>
</evidence>
<evidence type="ECO:0000256" key="4">
    <source>
        <dbReference type="ARBA" id="ARBA00022692"/>
    </source>
</evidence>
<keyword evidence="3 7" id="KW-1134">Transmembrane beta strand</keyword>
<evidence type="ECO:0000256" key="6">
    <source>
        <dbReference type="ARBA" id="ARBA00023237"/>
    </source>
</evidence>
<dbReference type="InterPro" id="IPR023996">
    <property type="entry name" value="TonB-dep_OMP_SusC/RagA"/>
</dbReference>
<dbReference type="InterPro" id="IPR039426">
    <property type="entry name" value="TonB-dep_rcpt-like"/>
</dbReference>
<dbReference type="NCBIfam" id="TIGR04056">
    <property type="entry name" value="OMP_RagA_SusC"/>
    <property type="match status" value="1"/>
</dbReference>
<protein>
    <submittedName>
        <fullName evidence="9">SusC/RagA family TonB-linked outer membrane protein</fullName>
    </submittedName>
</protein>
<evidence type="ECO:0000259" key="8">
    <source>
        <dbReference type="Pfam" id="PF07715"/>
    </source>
</evidence>
<organism evidence="9 10">
    <name type="scientific">Candidatus Pedobacter colombiensis</name>
    <dbReference type="NCBI Taxonomy" id="3121371"/>
    <lineage>
        <taxon>Bacteria</taxon>
        <taxon>Pseudomonadati</taxon>
        <taxon>Bacteroidota</taxon>
        <taxon>Sphingobacteriia</taxon>
        <taxon>Sphingobacteriales</taxon>
        <taxon>Sphingobacteriaceae</taxon>
        <taxon>Pedobacter</taxon>
    </lineage>
</organism>
<accession>A0AAJ6B709</accession>
<keyword evidence="5 7" id="KW-0472">Membrane</keyword>
<dbReference type="Gene3D" id="2.40.170.20">
    <property type="entry name" value="TonB-dependent receptor, beta-barrel domain"/>
    <property type="match status" value="1"/>
</dbReference>
<dbReference type="Pfam" id="PF13715">
    <property type="entry name" value="CarbopepD_reg_2"/>
    <property type="match status" value="1"/>
</dbReference>
<proteinExistence type="inferred from homology"/>
<evidence type="ECO:0000256" key="7">
    <source>
        <dbReference type="PROSITE-ProRule" id="PRU01360"/>
    </source>
</evidence>
<keyword evidence="6 7" id="KW-0998">Cell outer membrane</keyword>
<comment type="similarity">
    <text evidence="7">Belongs to the TonB-dependent receptor family.</text>
</comment>
<dbReference type="NCBIfam" id="TIGR04057">
    <property type="entry name" value="SusC_RagA_signa"/>
    <property type="match status" value="1"/>
</dbReference>
<gene>
    <name evidence="9" type="ORF">P0Y49_19790</name>
</gene>
<dbReference type="InterPro" id="IPR012910">
    <property type="entry name" value="Plug_dom"/>
</dbReference>
<keyword evidence="4 7" id="KW-0812">Transmembrane</keyword>
<evidence type="ECO:0000313" key="10">
    <source>
        <dbReference type="Proteomes" id="UP001214530"/>
    </source>
</evidence>
<dbReference type="Proteomes" id="UP001214530">
    <property type="component" value="Chromosome"/>
</dbReference>
<keyword evidence="2 7" id="KW-0813">Transport</keyword>
<dbReference type="GO" id="GO:0009279">
    <property type="term" value="C:cell outer membrane"/>
    <property type="evidence" value="ECO:0007669"/>
    <property type="project" value="UniProtKB-SubCell"/>
</dbReference>
<dbReference type="AlphaFoldDB" id="A0AAJ6B709"/>
<evidence type="ECO:0000313" key="9">
    <source>
        <dbReference type="EMBL" id="WEK19021.1"/>
    </source>
</evidence>
<evidence type="ECO:0000256" key="1">
    <source>
        <dbReference type="ARBA" id="ARBA00004571"/>
    </source>
</evidence>
<sequence>MEKNYKKTIRRLSHSLMGGLLCALLCVSLVRAESVQKGLLMAERLDNYLKKIELAYQVSFVYDASQINKSMSIDVPSKLTSINSDLEPLKANGINYSIVGKQVILKKVIESAAKQDLIVKGHVTSSKDKESIPGVSVKEKGAGNGVSTNGEGFYQIRVRDAATLVFSAIGYKTKEVVISGRTSIDVALEDDVSQLKEVMISTGYQNISKKLFTGSAVTLTGAEAKRDGIADVSRMLEGRVAGVSVQNVSGTFGAAPKIRVRGATSITGDNKPLWVVDGVVLEDIVNVSNEQLSTGDPSTLLGSAVAGLNSDDIESFQILKDASATSLYGARAMNGVILITTKKGKVGDGSPAISYTANLSSYLKPTYRTFDIMNSYDQMSVYSEMYRKGLLNYSTTVNEANGGVYKKLFQSLDFLPGSTVPTVINTLDGRSAFLTRYANANTDWFDELFKNSFMQEHSLSISTGTDKSQMYYSTSYLKDNGWTIGDKVQRFTGNIRGNWKINDKISFGLITTGSIRDQKAPGTLGRTTNPVTGEYSRDFDLNPFSYALNTSRTLTPYDENGNLEYFTRNYAPFNIIDELRKNTLDLTQIDFKVQGEGQYKILKNLTYNFLGSYRYTKSGQEHKVFDDSNTANAYRAGVYPENAFIRDHNRFLYRNPTDLDAYAISVLPNGGIYYTNDDFLKSFFVRNSFDWNQTFNEKHIVRVFASQELRYADRQNTQFTGYGYQYDKGGTPFIDPNAIKQAVEGNFNYYSMTRNFDRYVAFAGTASYSYNNKYQLNGTIRYDGSNQVGESAQARWLPTWNVSGSWNADEEEFMKRQETISKLTLRATYGLTASLGSATNSSLIVRSSSTLRPRLSEIENRLTIASLANSELTWEKQYEANIGLDVGLFKNRLNVVVDAYRRSGFDLIGRIRNSGIGGEVLKYANYADMISKGIEGSVGGDIVRKKDWGWKSQITFGYNKGKITNLKGEPSIFDLVGPDGGPQIGHPYRGLYSIDFQKLSADSGVPFFINEAGQLSNEVYLQSTITDYLKYEGPIDPLFNGGFYNSFNYKNFTASILLTFSAGNKVRLNPAYKNVYSDLDATPNDFLNRFLFYGDSGTPSILDPRNRTALNGAYPYNAYNYSTERVADGGFVRLKSISFGYILPKQTINRIGFKTASLNIVGNNLFLIYSDKKLNGQDPEFFSSGGVALPIPQQFTLSLKVGL</sequence>
<dbReference type="PROSITE" id="PS52016">
    <property type="entry name" value="TONB_DEPENDENT_REC_3"/>
    <property type="match status" value="1"/>
</dbReference>
<evidence type="ECO:0000256" key="5">
    <source>
        <dbReference type="ARBA" id="ARBA00023136"/>
    </source>
</evidence>